<evidence type="ECO:0000256" key="5">
    <source>
        <dbReference type="SAM" id="Coils"/>
    </source>
</evidence>
<dbReference type="Proteomes" id="UP000481033">
    <property type="component" value="Unassembled WGS sequence"/>
</dbReference>
<dbReference type="SMART" id="SM00065">
    <property type="entry name" value="GAF"/>
    <property type="match status" value="1"/>
</dbReference>
<evidence type="ECO:0000256" key="4">
    <source>
        <dbReference type="PROSITE-ProRule" id="PRU00284"/>
    </source>
</evidence>
<evidence type="ECO:0000256" key="6">
    <source>
        <dbReference type="SAM" id="Phobius"/>
    </source>
</evidence>
<protein>
    <submittedName>
        <fullName evidence="10">HAMP domain-containing protein</fullName>
    </submittedName>
</protein>
<dbReference type="InterPro" id="IPR016132">
    <property type="entry name" value="Phyto_chromo_attachment"/>
</dbReference>
<organism evidence="10 11">
    <name type="scientific">Adonisia turfae CCMR0081</name>
    <dbReference type="NCBI Taxonomy" id="2292702"/>
    <lineage>
        <taxon>Bacteria</taxon>
        <taxon>Bacillati</taxon>
        <taxon>Cyanobacteriota</taxon>
        <taxon>Adonisia</taxon>
        <taxon>Adonisia turfae</taxon>
    </lineage>
</organism>
<feature type="domain" description="Phytochrome chromophore attachment site" evidence="7">
    <location>
        <begin position="560"/>
        <end position="605"/>
    </location>
</feature>
<dbReference type="PROSITE" id="PS50111">
    <property type="entry name" value="CHEMOTAXIS_TRANSDUC_2"/>
    <property type="match status" value="1"/>
</dbReference>
<keyword evidence="11" id="KW-1185">Reference proteome</keyword>
<gene>
    <name evidence="10" type="ORF">DXZ20_22060</name>
</gene>
<sequence>MTLSTPTHSDSGDLPTEDTTKMQSDELFASLITKPRSETVSRLPIQSQSISHQGKLRVWWHRLGLKTKASLLAILLGTFPVISVGAIAYNIANQGTFEKLQELETVRVNDLQSAVALFMKERYSDIQFLANLEIFTDPQLRSTITPKQKSESLDQMMKAYDGVYSSIAFFDLAGNPIAQTSQGKKLSNHLNRSYIQAAKAANGAILSQPLISTTSGEFSVYSASVVKDKLNGQPIGYIRARIPIEKLGEILNNFGDDGHKFYLASESGDVFLSPQAGYIIPVNSSGQEVDLSESTDIEILTLAKIFPDIAGIVQGERGKTVKASNSLTEAPEIVAFSPFIATENLSNLNWSAVTSVDLAVLQATQRRLFFAIALGTLAAAGVATGLAIWITRRFTQPILRAADVVNKIGKGDLRTRLDVTGQDEIAQLGNNINQMATQLKQFNNEQQTTAQQSKLLASATSITGDLDSDHNQAQLNLFVEQVRTFLRSDRVVLYRTKDAQILGQNESVTTSQLSILDETVPSLFISQTEIENYIDGQPLIADDVTIADLTDSVRQRWHVLNVKSALVIPVVSQARLFGLLAIHHVQGLHIWTETEIHFCNQLGRQLGVLMTVQQVSSLAAEQKSLKENLQKRALELMLEVDPVSQGDLTVRAQVTADEIGTIADSYNATITSLKKIVGQVQIASQQVSTTASQNEASVQDLSQAAQQQTQEITAALEQLDQMVASIRAVAANADQAEAIVQQTTATVESSDVAMDRAVEGILAIRETVAATAKKVKRLGESSQKISGVVNLINEFAAQTNLLALNASIEAARAGEEGRGFAVVADEVRSLAQQSAEATTEIENLVAEIQAETNEVVEAMEMGTEQVVVGTQLVDKTRESLNSIAQVTTEIKDLVNSISQATFSQSESSENMTKVMKDVANIAQKTSADANTVSTSFRELLEISQALQESVRQFKVS</sequence>
<dbReference type="Gene3D" id="1.10.287.950">
    <property type="entry name" value="Methyl-accepting chemotaxis protein"/>
    <property type="match status" value="1"/>
</dbReference>
<dbReference type="InterPro" id="IPR003660">
    <property type="entry name" value="HAMP_dom"/>
</dbReference>
<dbReference type="Pfam" id="PF01590">
    <property type="entry name" value="GAF"/>
    <property type="match status" value="1"/>
</dbReference>
<dbReference type="AlphaFoldDB" id="A0A6M0RPU7"/>
<dbReference type="SUPFAM" id="SSF58104">
    <property type="entry name" value="Methyl-accepting chemotaxis protein (MCP) signaling domain"/>
    <property type="match status" value="1"/>
</dbReference>
<dbReference type="SMART" id="SM00304">
    <property type="entry name" value="HAMP"/>
    <property type="match status" value="2"/>
</dbReference>
<dbReference type="Pfam" id="PF00015">
    <property type="entry name" value="MCPsignal"/>
    <property type="match status" value="1"/>
</dbReference>
<dbReference type="RefSeq" id="WP_163700723.1">
    <property type="nucleotide sequence ID" value="NZ_QXHD01000004.1"/>
</dbReference>
<name>A0A6M0RPU7_9CYAN</name>
<dbReference type="FunFam" id="1.10.287.950:FF:000001">
    <property type="entry name" value="Methyl-accepting chemotaxis sensory transducer"/>
    <property type="match status" value="1"/>
</dbReference>
<evidence type="ECO:0000256" key="2">
    <source>
        <dbReference type="ARBA" id="ARBA00023224"/>
    </source>
</evidence>
<evidence type="ECO:0000313" key="11">
    <source>
        <dbReference type="Proteomes" id="UP000481033"/>
    </source>
</evidence>
<dbReference type="PROSITE" id="PS50046">
    <property type="entry name" value="PHYTOCHROME_2"/>
    <property type="match status" value="1"/>
</dbReference>
<comment type="caution">
    <text evidence="10">The sequence shown here is derived from an EMBL/GenBank/DDBJ whole genome shotgun (WGS) entry which is preliminary data.</text>
</comment>
<dbReference type="PANTHER" id="PTHR32089">
    <property type="entry name" value="METHYL-ACCEPTING CHEMOTAXIS PROTEIN MCPB"/>
    <property type="match status" value="1"/>
</dbReference>
<dbReference type="InterPro" id="IPR004089">
    <property type="entry name" value="MCPsignal_dom"/>
</dbReference>
<keyword evidence="6" id="KW-1133">Transmembrane helix</keyword>
<feature type="transmembrane region" description="Helical" evidence="6">
    <location>
        <begin position="69"/>
        <end position="92"/>
    </location>
</feature>
<evidence type="ECO:0000259" key="7">
    <source>
        <dbReference type="PROSITE" id="PS50046"/>
    </source>
</evidence>
<reference evidence="10 11" key="1">
    <citation type="journal article" date="2020" name="Microb. Ecol.">
        <title>Ecogenomics of the Marine Benthic Filamentous Cyanobacterium Adonisia.</title>
        <authorList>
            <person name="Walter J.M."/>
            <person name="Coutinho F.H."/>
            <person name="Leomil L."/>
            <person name="Hargreaves P.I."/>
            <person name="Campeao M.E."/>
            <person name="Vieira V.V."/>
            <person name="Silva B.S."/>
            <person name="Fistarol G.O."/>
            <person name="Salomon P.S."/>
            <person name="Sawabe T."/>
            <person name="Mino S."/>
            <person name="Hosokawa M."/>
            <person name="Miyashita H."/>
            <person name="Maruyama F."/>
            <person name="van Verk M.C."/>
            <person name="Dutilh B.E."/>
            <person name="Thompson C.C."/>
            <person name="Thompson F.L."/>
        </authorList>
    </citation>
    <scope>NUCLEOTIDE SEQUENCE [LARGE SCALE GENOMIC DNA]</scope>
    <source>
        <strain evidence="10 11">CCMR0081</strain>
    </source>
</reference>
<evidence type="ECO:0000259" key="8">
    <source>
        <dbReference type="PROSITE" id="PS50111"/>
    </source>
</evidence>
<dbReference type="Pfam" id="PF00672">
    <property type="entry name" value="HAMP"/>
    <property type="match status" value="1"/>
</dbReference>
<evidence type="ECO:0000256" key="3">
    <source>
        <dbReference type="ARBA" id="ARBA00029447"/>
    </source>
</evidence>
<keyword evidence="6" id="KW-0812">Transmembrane</keyword>
<dbReference type="SUPFAM" id="SSF158472">
    <property type="entry name" value="HAMP domain-like"/>
    <property type="match status" value="1"/>
</dbReference>
<dbReference type="CDD" id="cd06225">
    <property type="entry name" value="HAMP"/>
    <property type="match status" value="2"/>
</dbReference>
<dbReference type="SUPFAM" id="SSF55781">
    <property type="entry name" value="GAF domain-like"/>
    <property type="match status" value="1"/>
</dbReference>
<dbReference type="InterPro" id="IPR029151">
    <property type="entry name" value="Sensor-like_sf"/>
</dbReference>
<dbReference type="CDD" id="cd18773">
    <property type="entry name" value="PDC1_HK_sensor"/>
    <property type="match status" value="1"/>
</dbReference>
<feature type="domain" description="Methyl-accepting transducer" evidence="8">
    <location>
        <begin position="683"/>
        <end position="919"/>
    </location>
</feature>
<keyword evidence="6" id="KW-0472">Membrane</keyword>
<evidence type="ECO:0000259" key="9">
    <source>
        <dbReference type="PROSITE" id="PS50885"/>
    </source>
</evidence>
<evidence type="ECO:0000256" key="1">
    <source>
        <dbReference type="ARBA" id="ARBA00022500"/>
    </source>
</evidence>
<dbReference type="Gene3D" id="6.10.340.10">
    <property type="match status" value="1"/>
</dbReference>
<accession>A0A6M0RPU7</accession>
<dbReference type="Gene3D" id="3.30.450.40">
    <property type="match status" value="1"/>
</dbReference>
<dbReference type="PANTHER" id="PTHR32089:SF114">
    <property type="entry name" value="METHYL-ACCEPTING CHEMOTAXIS PROTEIN MCPB"/>
    <property type="match status" value="1"/>
</dbReference>
<feature type="transmembrane region" description="Helical" evidence="6">
    <location>
        <begin position="368"/>
        <end position="390"/>
    </location>
</feature>
<dbReference type="SUPFAM" id="SSF103190">
    <property type="entry name" value="Sensory domain-like"/>
    <property type="match status" value="1"/>
</dbReference>
<dbReference type="Gene3D" id="3.30.450.20">
    <property type="entry name" value="PAS domain"/>
    <property type="match status" value="1"/>
</dbReference>
<keyword evidence="5" id="KW-0175">Coiled coil</keyword>
<dbReference type="GO" id="GO:0007165">
    <property type="term" value="P:signal transduction"/>
    <property type="evidence" value="ECO:0007669"/>
    <property type="project" value="UniProtKB-KW"/>
</dbReference>
<proteinExistence type="inferred from homology"/>
<keyword evidence="2 4" id="KW-0807">Transducer</keyword>
<dbReference type="GO" id="GO:0016020">
    <property type="term" value="C:membrane"/>
    <property type="evidence" value="ECO:0007669"/>
    <property type="project" value="InterPro"/>
</dbReference>
<dbReference type="InterPro" id="IPR003018">
    <property type="entry name" value="GAF"/>
</dbReference>
<feature type="domain" description="HAMP" evidence="9">
    <location>
        <begin position="392"/>
        <end position="444"/>
    </location>
</feature>
<dbReference type="GO" id="GO:0006935">
    <property type="term" value="P:chemotaxis"/>
    <property type="evidence" value="ECO:0007669"/>
    <property type="project" value="UniProtKB-ARBA"/>
</dbReference>
<dbReference type="InterPro" id="IPR029016">
    <property type="entry name" value="GAF-like_dom_sf"/>
</dbReference>
<dbReference type="SMART" id="SM00283">
    <property type="entry name" value="MA"/>
    <property type="match status" value="1"/>
</dbReference>
<feature type="domain" description="HAMP" evidence="9">
    <location>
        <begin position="627"/>
        <end position="678"/>
    </location>
</feature>
<feature type="coiled-coil region" evidence="5">
    <location>
        <begin position="827"/>
        <end position="861"/>
    </location>
</feature>
<keyword evidence="1" id="KW-0145">Chemotaxis</keyword>
<dbReference type="PROSITE" id="PS50885">
    <property type="entry name" value="HAMP"/>
    <property type="match status" value="2"/>
</dbReference>
<dbReference type="CDD" id="cd11386">
    <property type="entry name" value="MCP_signal"/>
    <property type="match status" value="1"/>
</dbReference>
<comment type="similarity">
    <text evidence="3">Belongs to the methyl-accepting chemotaxis (MCP) protein family.</text>
</comment>
<evidence type="ECO:0000313" key="10">
    <source>
        <dbReference type="EMBL" id="NEZ58277.1"/>
    </source>
</evidence>
<dbReference type="EMBL" id="QXHD01000004">
    <property type="protein sequence ID" value="NEZ58277.1"/>
    <property type="molecule type" value="Genomic_DNA"/>
</dbReference>